<evidence type="ECO:0000256" key="2">
    <source>
        <dbReference type="SAM" id="MobiDB-lite"/>
    </source>
</evidence>
<dbReference type="Proteomes" id="UP000594586">
    <property type="component" value="Chromosome"/>
</dbReference>
<gene>
    <name evidence="4" type="ORF">G7Y29_07320</name>
</gene>
<dbReference type="KEGG" id="cqn:G7Y29_07320"/>
<protein>
    <recommendedName>
        <fullName evidence="6">Cell division protein FtsL</fullName>
    </recommendedName>
</protein>
<proteinExistence type="predicted"/>
<dbReference type="RefSeq" id="WP_165002643.1">
    <property type="nucleotide sequence ID" value="NZ_CP064955.1"/>
</dbReference>
<dbReference type="EMBL" id="CP064955">
    <property type="protein sequence ID" value="QPK82687.1"/>
    <property type="molecule type" value="Genomic_DNA"/>
</dbReference>
<organism evidence="4 5">
    <name type="scientific">Corynebacterium qintianiae</name>
    <dbReference type="NCBI Taxonomy" id="2709392"/>
    <lineage>
        <taxon>Bacteria</taxon>
        <taxon>Bacillati</taxon>
        <taxon>Actinomycetota</taxon>
        <taxon>Actinomycetes</taxon>
        <taxon>Mycobacteriales</taxon>
        <taxon>Corynebacteriaceae</taxon>
        <taxon>Corynebacterium</taxon>
    </lineage>
</organism>
<feature type="region of interest" description="Disordered" evidence="2">
    <location>
        <begin position="183"/>
        <end position="257"/>
    </location>
</feature>
<evidence type="ECO:0000256" key="3">
    <source>
        <dbReference type="SAM" id="Phobius"/>
    </source>
</evidence>
<evidence type="ECO:0000313" key="4">
    <source>
        <dbReference type="EMBL" id="QPK82687.1"/>
    </source>
</evidence>
<keyword evidence="3" id="KW-0472">Membrane</keyword>
<evidence type="ECO:0000313" key="5">
    <source>
        <dbReference type="Proteomes" id="UP000594586"/>
    </source>
</evidence>
<keyword evidence="3" id="KW-0812">Transmembrane</keyword>
<feature type="compositionally biased region" description="Basic and acidic residues" evidence="2">
    <location>
        <begin position="194"/>
        <end position="205"/>
    </location>
</feature>
<accession>A0A7T0KLG1</accession>
<keyword evidence="5" id="KW-1185">Reference proteome</keyword>
<name>A0A7T0KLG1_9CORY</name>
<feature type="region of interest" description="Disordered" evidence="2">
    <location>
        <begin position="1"/>
        <end position="42"/>
    </location>
</feature>
<keyword evidence="1" id="KW-0175">Coiled coil</keyword>
<evidence type="ECO:0008006" key="6">
    <source>
        <dbReference type="Google" id="ProtNLM"/>
    </source>
</evidence>
<keyword evidence="3" id="KW-1133">Transmembrane helix</keyword>
<sequence length="257" mass="27260">MGASRDLTAGARSGTTTLERPAVRRTRPAQPRTPGVDQPVQAPRRYAPHALHPRNTQGSGRLGSRQVVSVRGRRVGEVNEVKRKFSAVTAIAIPLLILGVIIAMYLSGLSTTQSFAVQELQARERQLNNEVETLNRDLENLQSSAGIAEQAAQAGMVVSHVPGILAVDAEGTVHEERAFNPEATQKMTDVTAAEGERAREDRATSDRAATAQVGRNLTELPGGNVLGQENGDTAAPANSGAPVENLAPYAPRIPSAQ</sequence>
<feature type="transmembrane region" description="Helical" evidence="3">
    <location>
        <begin position="85"/>
        <end position="106"/>
    </location>
</feature>
<dbReference type="AlphaFoldDB" id="A0A7T0KLG1"/>
<feature type="coiled-coil region" evidence="1">
    <location>
        <begin position="117"/>
        <end position="151"/>
    </location>
</feature>
<reference evidence="4 5" key="1">
    <citation type="submission" date="2020-11" db="EMBL/GenBank/DDBJ databases">
        <title>Corynebacterium sp. MC1420.</title>
        <authorList>
            <person name="Zhou J."/>
        </authorList>
    </citation>
    <scope>NUCLEOTIDE SEQUENCE [LARGE SCALE GENOMIC DNA]</scope>
    <source>
        <strain evidence="4 5">MC1420</strain>
    </source>
</reference>
<evidence type="ECO:0000256" key="1">
    <source>
        <dbReference type="SAM" id="Coils"/>
    </source>
</evidence>